<dbReference type="Proteomes" id="UP000054324">
    <property type="component" value="Unassembled WGS sequence"/>
</dbReference>
<gene>
    <name evidence="2" type="ORF">T265_12504</name>
</gene>
<dbReference type="Pfam" id="PF07173">
    <property type="entry name" value="GRDP-like"/>
    <property type="match status" value="1"/>
</dbReference>
<dbReference type="InterPro" id="IPR009836">
    <property type="entry name" value="GRDP-like"/>
</dbReference>
<dbReference type="AlphaFoldDB" id="A0A075ACU5"/>
<evidence type="ECO:0000313" key="3">
    <source>
        <dbReference type="Proteomes" id="UP000054324"/>
    </source>
</evidence>
<dbReference type="STRING" id="6198.A0A075ACU5"/>
<keyword evidence="3" id="KW-1185">Reference proteome</keyword>
<proteinExistence type="predicted"/>
<evidence type="ECO:0000256" key="1">
    <source>
        <dbReference type="SAM" id="MobiDB-lite"/>
    </source>
</evidence>
<evidence type="ECO:0000313" key="2">
    <source>
        <dbReference type="EMBL" id="KER33830.1"/>
    </source>
</evidence>
<dbReference type="PANTHER" id="PTHR34365:SF7">
    <property type="entry name" value="GLYCINE-RICH DOMAIN-CONTAINING PROTEIN 1"/>
    <property type="match status" value="1"/>
</dbReference>
<dbReference type="RefSeq" id="XP_009162404.1">
    <property type="nucleotide sequence ID" value="XM_009164140.1"/>
</dbReference>
<feature type="non-terminal residue" evidence="2">
    <location>
        <position position="771"/>
    </location>
</feature>
<dbReference type="CTD" id="20326672"/>
<sequence length="771" mass="86766">MTISSPTIKRQAPPIPSNSDDMSVDCDRLKTNRNGDLGIQLNGVNHTSVSGNRNLSPTTTSSKKTTVYFGPNSKFACNSRRACSVVSSEEVSTNISRIQLQDIGFLSSWPPFQPKKIPVSLNLPVVCRRLVELFCRLDQIADLLGPEGNPELQEMAQYRYTFCWLPLAAEYKLTSGAPLDVYWVWIAHMLDPVVYRQDCQRMFGNLVEHRLSSSKKQKQITDKARAMWQVHHPKEPFDFDPKRTGYVKIHNSQCNGRPAQNGNKISDGVTSVMKCHPHFFYQISLPHYQEVDFLEKAERRYKMFLHLKKVQHHIHQGVTSVPNGYNTNCKPKSLHCTSSNFQERSPTLHYLPFDIELCWRAHILHPRIYARNTSCLIGQLLPHMCSVYQNCMLSYLVESQHTVTSISTENPDKRMVPGLEELWSAWFPEEPLVRPGSMDRGMSSRKQLACLTASDIYKMATKSAQVTGVEPSMQKESTGSEFPQMPNQSASIKISVCFWCSPMALLSIPIINICVFRDLDTDPTFINQVTAQLNPGLEKFSIRIQHSGQRFGEPDTSASGMFGAEHCVARLNSPGRVWSATGPRKPIARLSMTSGVHDELTIELIDKRGWLCPNNSLLSRAKLSFTTLLERFPGTEPLDIEFGEELNLINQVTAQLNPGLEKFSIRIQHSGQRFGEPDTSASGMFGAEHCVARLNSPGRVWSATGPRKPIARLSMTSGVHDELTIELIDKRGWLCPNNSLLSRAKLSFTTLLERFPGTEPLDIEFGEELNL</sequence>
<organism evidence="2 3">
    <name type="scientific">Opisthorchis viverrini</name>
    <name type="common">Southeast Asian liver fluke</name>
    <dbReference type="NCBI Taxonomy" id="6198"/>
    <lineage>
        <taxon>Eukaryota</taxon>
        <taxon>Metazoa</taxon>
        <taxon>Spiralia</taxon>
        <taxon>Lophotrochozoa</taxon>
        <taxon>Platyhelminthes</taxon>
        <taxon>Trematoda</taxon>
        <taxon>Digenea</taxon>
        <taxon>Opisthorchiida</taxon>
        <taxon>Opisthorchiata</taxon>
        <taxon>Opisthorchiidae</taxon>
        <taxon>Opisthorchis</taxon>
    </lineage>
</organism>
<dbReference type="GeneID" id="20326672"/>
<dbReference type="PANTHER" id="PTHR34365">
    <property type="entry name" value="ENOLASE (DUF1399)"/>
    <property type="match status" value="1"/>
</dbReference>
<protein>
    <submittedName>
        <fullName evidence="2">Uncharacterized protein</fullName>
    </submittedName>
</protein>
<dbReference type="EMBL" id="KL596621">
    <property type="protein sequence ID" value="KER33830.1"/>
    <property type="molecule type" value="Genomic_DNA"/>
</dbReference>
<name>A0A075ACU5_OPIVI</name>
<dbReference type="KEGG" id="ovi:T265_12504"/>
<feature type="region of interest" description="Disordered" evidence="1">
    <location>
        <begin position="1"/>
        <end position="24"/>
    </location>
</feature>
<accession>A0A075ACU5</accession>
<reference evidence="2 3" key="1">
    <citation type="submission" date="2013-11" db="EMBL/GenBank/DDBJ databases">
        <title>Opisthorchis viverrini - life in the bile duct.</title>
        <authorList>
            <person name="Young N.D."/>
            <person name="Nagarajan N."/>
            <person name="Lin S.J."/>
            <person name="Korhonen P.K."/>
            <person name="Jex A.R."/>
            <person name="Hall R.S."/>
            <person name="Safavi-Hemami H."/>
            <person name="Kaewkong W."/>
            <person name="Bertrand D."/>
            <person name="Gao S."/>
            <person name="Seet Q."/>
            <person name="Wongkham S."/>
            <person name="Teh B.T."/>
            <person name="Wongkham C."/>
            <person name="Intapan P.M."/>
            <person name="Maleewong W."/>
            <person name="Yang X."/>
            <person name="Hu M."/>
            <person name="Wang Z."/>
            <person name="Hofmann A."/>
            <person name="Sternberg P.W."/>
            <person name="Tan P."/>
            <person name="Wang J."/>
            <person name="Gasser R.B."/>
        </authorList>
    </citation>
    <scope>NUCLEOTIDE SEQUENCE [LARGE SCALE GENOMIC DNA]</scope>
</reference>
<dbReference type="OrthoDB" id="6245642at2759"/>